<dbReference type="InterPro" id="IPR008949">
    <property type="entry name" value="Isoprenoid_synthase_dom_sf"/>
</dbReference>
<keyword evidence="4" id="KW-0479">Metal-binding</keyword>
<proteinExistence type="inferred from homology"/>
<keyword evidence="3 6" id="KW-0808">Transferase</keyword>
<keyword evidence="8" id="KW-1185">Reference proteome</keyword>
<dbReference type="SFLD" id="SFLDG01017">
    <property type="entry name" value="Polyprenyl_Transferase_Like"/>
    <property type="match status" value="1"/>
</dbReference>
<accession>A0ABY9VQ64</accession>
<dbReference type="Proteomes" id="UP001303236">
    <property type="component" value="Chromosome"/>
</dbReference>
<dbReference type="PROSITE" id="PS00723">
    <property type="entry name" value="POLYPRENYL_SYNTHASE_1"/>
    <property type="match status" value="1"/>
</dbReference>
<evidence type="ECO:0000256" key="1">
    <source>
        <dbReference type="ARBA" id="ARBA00001946"/>
    </source>
</evidence>
<gene>
    <name evidence="7" type="ORF">RI138_02285</name>
</gene>
<dbReference type="EMBL" id="CP134500">
    <property type="protein sequence ID" value="WNF25725.1"/>
    <property type="molecule type" value="Genomic_DNA"/>
</dbReference>
<evidence type="ECO:0000256" key="5">
    <source>
        <dbReference type="ARBA" id="ARBA00022842"/>
    </source>
</evidence>
<organism evidence="7 8">
    <name type="scientific">Streptomyces durocortorensis</name>
    <dbReference type="NCBI Taxonomy" id="2811104"/>
    <lineage>
        <taxon>Bacteria</taxon>
        <taxon>Bacillati</taxon>
        <taxon>Actinomycetota</taxon>
        <taxon>Actinomycetes</taxon>
        <taxon>Kitasatosporales</taxon>
        <taxon>Streptomycetaceae</taxon>
        <taxon>Streptomyces</taxon>
    </lineage>
</organism>
<dbReference type="InterPro" id="IPR000092">
    <property type="entry name" value="Polyprenyl_synt"/>
</dbReference>
<comment type="similarity">
    <text evidence="2 6">Belongs to the FPP/GGPP synthase family.</text>
</comment>
<dbReference type="Gene3D" id="1.10.600.10">
    <property type="entry name" value="Farnesyl Diphosphate Synthase"/>
    <property type="match status" value="1"/>
</dbReference>
<evidence type="ECO:0000256" key="6">
    <source>
        <dbReference type="RuleBase" id="RU004466"/>
    </source>
</evidence>
<dbReference type="Pfam" id="PF00348">
    <property type="entry name" value="polyprenyl_synt"/>
    <property type="match status" value="1"/>
</dbReference>
<name>A0ABY9VQ64_9ACTN</name>
<dbReference type="SUPFAM" id="SSF48576">
    <property type="entry name" value="Terpenoid synthases"/>
    <property type="match status" value="1"/>
</dbReference>
<dbReference type="InterPro" id="IPR033749">
    <property type="entry name" value="Polyprenyl_synt_CS"/>
</dbReference>
<evidence type="ECO:0000256" key="3">
    <source>
        <dbReference type="ARBA" id="ARBA00022679"/>
    </source>
</evidence>
<comment type="cofactor">
    <cofactor evidence="1">
        <name>Mg(2+)</name>
        <dbReference type="ChEBI" id="CHEBI:18420"/>
    </cofactor>
</comment>
<protein>
    <submittedName>
        <fullName evidence="7">Polyprenyl synthetase family protein</fullName>
    </submittedName>
</protein>
<dbReference type="SFLD" id="SFLDS00005">
    <property type="entry name" value="Isoprenoid_Synthase_Type_I"/>
    <property type="match status" value="1"/>
</dbReference>
<evidence type="ECO:0000256" key="2">
    <source>
        <dbReference type="ARBA" id="ARBA00006706"/>
    </source>
</evidence>
<dbReference type="PANTHER" id="PTHR12001">
    <property type="entry name" value="GERANYLGERANYL PYROPHOSPHATE SYNTHASE"/>
    <property type="match status" value="1"/>
</dbReference>
<dbReference type="CDD" id="cd00685">
    <property type="entry name" value="Trans_IPPS_HT"/>
    <property type="match status" value="1"/>
</dbReference>
<dbReference type="PANTHER" id="PTHR12001:SF85">
    <property type="entry name" value="SHORT CHAIN ISOPRENYL DIPHOSPHATE SYNTHASE"/>
    <property type="match status" value="1"/>
</dbReference>
<reference evidence="7 8" key="1">
    <citation type="submission" date="2023-09" db="EMBL/GenBank/DDBJ databases">
        <title>Genome completion map analysis of the actinomycetes C11-1.</title>
        <authorList>
            <person name="Qin P."/>
            <person name="Guan P."/>
        </authorList>
    </citation>
    <scope>NUCLEOTIDE SEQUENCE [LARGE SCALE GENOMIC DNA]</scope>
    <source>
        <strain evidence="7 8">C11-1</strain>
    </source>
</reference>
<evidence type="ECO:0000313" key="8">
    <source>
        <dbReference type="Proteomes" id="UP001303236"/>
    </source>
</evidence>
<evidence type="ECO:0000256" key="4">
    <source>
        <dbReference type="ARBA" id="ARBA00022723"/>
    </source>
</evidence>
<keyword evidence="5" id="KW-0460">Magnesium</keyword>
<evidence type="ECO:0000313" key="7">
    <source>
        <dbReference type="EMBL" id="WNF25725.1"/>
    </source>
</evidence>
<dbReference type="PROSITE" id="PS00444">
    <property type="entry name" value="POLYPRENYL_SYNTHASE_2"/>
    <property type="match status" value="1"/>
</dbReference>
<sequence>MSAQAPAALFDQNALRRAVDTTLTEFLTRQARNAHRRGLPQQAAQVLGDFIQAGGKRIRPVLCVAGWQAAGGTDTPEPVLKAAASLEMFHAFALIHDDIIDASDTRRGRPTIHRQVGTEAAILIGDLALVLADDLLHTAGLTPAQLTAALPIANTLRADTIYGQYLDITHAGQPPAGPGPALTITRYKTAKYTIEGPLLLGAALAGTSGDTPCGLALSAYGMPVGEAFQLRDDLLGVFGNPDETGKPALDDLREGKATVLMALALQNANPTQRRTLVRNVGNPHLTHDGAQQVRAVLTDTGARAAVEDLIDQRCQMALATLDTADLPPHITAELRFLAFSATARTA</sequence>